<dbReference type="GO" id="GO:0006355">
    <property type="term" value="P:regulation of DNA-templated transcription"/>
    <property type="evidence" value="ECO:0007669"/>
    <property type="project" value="InterPro"/>
</dbReference>
<sequence>MPESDLSAQEHSDFYSRYKKRKLSSASLSEEQFWMLVEISPLYSEKVICALRDFLVSGYTRREACEKYSVSLSYFSIALGRISHVNHIVLSLASYYGGNHHATGDYA</sequence>
<dbReference type="Gene3D" id="1.10.10.2690">
    <property type="match status" value="1"/>
</dbReference>
<dbReference type="Proteomes" id="UP000436141">
    <property type="component" value="Unassembled WGS sequence"/>
</dbReference>
<dbReference type="InterPro" id="IPR053721">
    <property type="entry name" value="Fimbrial_Adhesin_Reg"/>
</dbReference>
<protein>
    <submittedName>
        <fullName evidence="3">Transcriptional regulator</fullName>
    </submittedName>
</protein>
<dbReference type="InterPro" id="IPR004356">
    <property type="entry name" value="Adhesin_operon_reg_prot"/>
</dbReference>
<keyword evidence="1" id="KW-0805">Transcription regulation</keyword>
<gene>
    <name evidence="3" type="ORF">GRW05_15230</name>
</gene>
<reference evidence="3 4" key="1">
    <citation type="submission" date="2019-12" db="EMBL/GenBank/DDBJ databases">
        <title>Enteriobacteria Tanzani isolates_10434.</title>
        <authorList>
            <person name="Subbiah M."/>
            <person name="Call D."/>
        </authorList>
    </citation>
    <scope>NUCLEOTIDE SEQUENCE [LARGE SCALE GENOMIC DNA]</scope>
    <source>
        <strain evidence="3 4">10434wD1</strain>
    </source>
</reference>
<evidence type="ECO:0000256" key="2">
    <source>
        <dbReference type="ARBA" id="ARBA00023163"/>
    </source>
</evidence>
<evidence type="ECO:0000313" key="3">
    <source>
        <dbReference type="EMBL" id="MXI75585.1"/>
    </source>
</evidence>
<dbReference type="Pfam" id="PF03333">
    <property type="entry name" value="PapB"/>
    <property type="match status" value="1"/>
</dbReference>
<keyword evidence="2" id="KW-0804">Transcription</keyword>
<dbReference type="AlphaFoldDB" id="A0A6L7FHX4"/>
<proteinExistence type="predicted"/>
<accession>A0A6L7FHX4</accession>
<organism evidence="3 4">
    <name type="scientific">Escherichia coli</name>
    <dbReference type="NCBI Taxonomy" id="562"/>
    <lineage>
        <taxon>Bacteria</taxon>
        <taxon>Pseudomonadati</taxon>
        <taxon>Pseudomonadota</taxon>
        <taxon>Gammaproteobacteria</taxon>
        <taxon>Enterobacterales</taxon>
        <taxon>Enterobacteriaceae</taxon>
        <taxon>Escherichia</taxon>
    </lineage>
</organism>
<evidence type="ECO:0000313" key="4">
    <source>
        <dbReference type="Proteomes" id="UP000436141"/>
    </source>
</evidence>
<dbReference type="EMBL" id="WUIY01000084">
    <property type="protein sequence ID" value="MXI75585.1"/>
    <property type="molecule type" value="Genomic_DNA"/>
</dbReference>
<dbReference type="PRINTS" id="PR01554">
    <property type="entry name" value="FIMREGULATRY"/>
</dbReference>
<comment type="caution">
    <text evidence="3">The sequence shown here is derived from an EMBL/GenBank/DDBJ whole genome shotgun (WGS) entry which is preliminary data.</text>
</comment>
<evidence type="ECO:0000256" key="1">
    <source>
        <dbReference type="ARBA" id="ARBA00023015"/>
    </source>
</evidence>
<name>A0A6L7FHX4_ECOLX</name>